<evidence type="ECO:0000313" key="2">
    <source>
        <dbReference type="Proteomes" id="UP001652628"/>
    </source>
</evidence>
<evidence type="ECO:0000256" key="1">
    <source>
        <dbReference type="SAM" id="SignalP"/>
    </source>
</evidence>
<dbReference type="GeneID" id="108007609"/>
<evidence type="ECO:0000313" key="3">
    <source>
        <dbReference type="RefSeq" id="XP_016926803.4"/>
    </source>
</evidence>
<dbReference type="AlphaFoldDB" id="A0AB39Z1G8"/>
<keyword evidence="1" id="KW-0732">Signal</keyword>
<name>A0AB39Z1G8_DROSZ</name>
<sequence>MELKLTLLGILSFLCHANGTEYELLVVDEEVFSSCQDVALGTLDINGLLDLSEFGTTLYADGVTVSGNTTLVWDIQLEDRVTLSIKLLYFDRGSWMPTVFSLVIKDFCKSMYDENQMWYKVWTQHIKNDIKDKCVNIPGTKIMLDTYMLSLTVTTTGPFRLGRYKAIVMFHAYDFSGVERPTRICFEILGDVYKVKK</sequence>
<dbReference type="RefSeq" id="XP_016926803.4">
    <property type="nucleotide sequence ID" value="XM_017071314.4"/>
</dbReference>
<dbReference type="Proteomes" id="UP001652628">
    <property type="component" value="Chromosome 3"/>
</dbReference>
<feature type="chain" id="PRO_5047160982" evidence="1">
    <location>
        <begin position="18"/>
        <end position="197"/>
    </location>
</feature>
<gene>
    <name evidence="3" type="primary">LOC108007609</name>
</gene>
<organism evidence="2 3">
    <name type="scientific">Drosophila suzukii</name>
    <name type="common">Spotted-wing drosophila fruit fly</name>
    <dbReference type="NCBI Taxonomy" id="28584"/>
    <lineage>
        <taxon>Eukaryota</taxon>
        <taxon>Metazoa</taxon>
        <taxon>Ecdysozoa</taxon>
        <taxon>Arthropoda</taxon>
        <taxon>Hexapoda</taxon>
        <taxon>Insecta</taxon>
        <taxon>Pterygota</taxon>
        <taxon>Neoptera</taxon>
        <taxon>Endopterygota</taxon>
        <taxon>Diptera</taxon>
        <taxon>Brachycera</taxon>
        <taxon>Muscomorpha</taxon>
        <taxon>Ephydroidea</taxon>
        <taxon>Drosophilidae</taxon>
        <taxon>Drosophila</taxon>
        <taxon>Sophophora</taxon>
    </lineage>
</organism>
<feature type="signal peptide" evidence="1">
    <location>
        <begin position="1"/>
        <end position="17"/>
    </location>
</feature>
<dbReference type="SMART" id="SM00675">
    <property type="entry name" value="DM11"/>
    <property type="match status" value="1"/>
</dbReference>
<accession>A0AB39Z1G8</accession>
<reference evidence="3" key="1">
    <citation type="submission" date="2025-08" db="UniProtKB">
        <authorList>
            <consortium name="RefSeq"/>
        </authorList>
    </citation>
    <scope>IDENTIFICATION</scope>
</reference>
<protein>
    <submittedName>
        <fullName evidence="3">Uncharacterized protein</fullName>
    </submittedName>
</protein>
<proteinExistence type="predicted"/>
<dbReference type="InterPro" id="IPR006601">
    <property type="entry name" value="Uncharacterised_DM11_DROME"/>
</dbReference>
<keyword evidence="2" id="KW-1185">Reference proteome</keyword>